<feature type="domain" description="LiaF transmembrane" evidence="2">
    <location>
        <begin position="14"/>
        <end position="77"/>
    </location>
</feature>
<organism evidence="3 4">
    <name type="scientific">Herpetosiphon geysericola</name>
    <dbReference type="NCBI Taxonomy" id="70996"/>
    <lineage>
        <taxon>Bacteria</taxon>
        <taxon>Bacillati</taxon>
        <taxon>Chloroflexota</taxon>
        <taxon>Chloroflexia</taxon>
        <taxon>Herpetosiphonales</taxon>
        <taxon>Herpetosiphonaceae</taxon>
        <taxon>Herpetosiphon</taxon>
    </lineage>
</organism>
<dbReference type="AlphaFoldDB" id="A0A0P6Y771"/>
<protein>
    <recommendedName>
        <fullName evidence="2">LiaF transmembrane domain-containing protein</fullName>
    </recommendedName>
</protein>
<name>A0A0P6Y771_9CHLR</name>
<evidence type="ECO:0000256" key="1">
    <source>
        <dbReference type="SAM" id="Phobius"/>
    </source>
</evidence>
<feature type="transmembrane region" description="Helical" evidence="1">
    <location>
        <begin position="67"/>
        <end position="85"/>
    </location>
</feature>
<evidence type="ECO:0000259" key="2">
    <source>
        <dbReference type="Pfam" id="PF22570"/>
    </source>
</evidence>
<keyword evidence="4" id="KW-1185">Reference proteome</keyword>
<accession>A0A0P6Y771</accession>
<proteinExistence type="predicted"/>
<dbReference type="RefSeq" id="WP_054536561.1">
    <property type="nucleotide sequence ID" value="NZ_LGKP01000035.1"/>
</dbReference>
<dbReference type="Proteomes" id="UP000050277">
    <property type="component" value="Unassembled WGS sequence"/>
</dbReference>
<reference evidence="3 4" key="1">
    <citation type="submission" date="2015-07" db="EMBL/GenBank/DDBJ databases">
        <title>Whole genome sequence of Herpetosiphon geysericola DSM 7119.</title>
        <authorList>
            <person name="Hemp J."/>
            <person name="Ward L.M."/>
            <person name="Pace L.A."/>
            <person name="Fischer W.W."/>
        </authorList>
    </citation>
    <scope>NUCLEOTIDE SEQUENCE [LARGE SCALE GENOMIC DNA]</scope>
    <source>
        <strain evidence="3 4">DSM 7119</strain>
    </source>
</reference>
<keyword evidence="1" id="KW-0472">Membrane</keyword>
<evidence type="ECO:0000313" key="3">
    <source>
        <dbReference type="EMBL" id="KPL81291.1"/>
    </source>
</evidence>
<sequence>MTTVTEQTPRRSLFWPCLLIGLGLLGALSAINLFEASLFDILEQFWPVLLIGAGLDLLLVRNRPKFGLGLALLVLAIMGVYGLTYTQPNYEIYSETLAAPQMARVVVDQRGSTLNIKPEVLDGQASIAGIVQASNINVRELQPDSDQITIVLGQDDPFGGNKEPQTILVSINHQVDFDWDLSNVTLDADLTALQIGKLEAELQAGTATIALAERGEYHFNIDATTLALTLPPGVPVRIHRDDTATAFNLDQSLDIQLIDDEVYSSPGWEESDEAYRLDIYLSGSASSVSIK</sequence>
<evidence type="ECO:0000313" key="4">
    <source>
        <dbReference type="Proteomes" id="UP000050277"/>
    </source>
</evidence>
<dbReference type="Pfam" id="PF22570">
    <property type="entry name" value="LiaF-TM"/>
    <property type="match status" value="1"/>
</dbReference>
<dbReference type="OrthoDB" id="9821014at2"/>
<keyword evidence="1" id="KW-1133">Transmembrane helix</keyword>
<comment type="caution">
    <text evidence="3">The sequence shown here is derived from an EMBL/GenBank/DDBJ whole genome shotgun (WGS) entry which is preliminary data.</text>
</comment>
<dbReference type="EMBL" id="LGKP01000035">
    <property type="protein sequence ID" value="KPL81291.1"/>
    <property type="molecule type" value="Genomic_DNA"/>
</dbReference>
<feature type="transmembrane region" description="Helical" evidence="1">
    <location>
        <begin position="44"/>
        <end position="60"/>
    </location>
</feature>
<dbReference type="InterPro" id="IPR054331">
    <property type="entry name" value="LiaF_TM"/>
</dbReference>
<gene>
    <name evidence="3" type="ORF">SE18_21710</name>
</gene>
<feature type="transmembrane region" description="Helical" evidence="1">
    <location>
        <begin position="12"/>
        <end position="32"/>
    </location>
</feature>
<keyword evidence="1" id="KW-0812">Transmembrane</keyword>